<name>A0AAF0PZN5_SOLVR</name>
<organism evidence="2 3">
    <name type="scientific">Solanum verrucosum</name>
    <dbReference type="NCBI Taxonomy" id="315347"/>
    <lineage>
        <taxon>Eukaryota</taxon>
        <taxon>Viridiplantae</taxon>
        <taxon>Streptophyta</taxon>
        <taxon>Embryophyta</taxon>
        <taxon>Tracheophyta</taxon>
        <taxon>Spermatophyta</taxon>
        <taxon>Magnoliopsida</taxon>
        <taxon>eudicotyledons</taxon>
        <taxon>Gunneridae</taxon>
        <taxon>Pentapetalae</taxon>
        <taxon>asterids</taxon>
        <taxon>lamiids</taxon>
        <taxon>Solanales</taxon>
        <taxon>Solanaceae</taxon>
        <taxon>Solanoideae</taxon>
        <taxon>Solaneae</taxon>
        <taxon>Solanum</taxon>
    </lineage>
</organism>
<dbReference type="GO" id="GO:0008270">
    <property type="term" value="F:zinc ion binding"/>
    <property type="evidence" value="ECO:0007669"/>
    <property type="project" value="InterPro"/>
</dbReference>
<dbReference type="InterPro" id="IPR006564">
    <property type="entry name" value="Znf_PMZ"/>
</dbReference>
<sequence length="153" mass="17723">MANAYRKKDFDKLMVKVDKVDHRVKEYLEDAGEITSYTKDTLRRRFEEVLIINASKSSKMDVVPSSGFIFSVYEAGRRYIVCPEWKVCSCGRFQLDEIPCAYAIVVLKKKNVKDMHSYCSDYYKPDALTKTYKIPMVQMTNKEDWSAPARCGS</sequence>
<evidence type="ECO:0000313" key="3">
    <source>
        <dbReference type="Proteomes" id="UP001234989"/>
    </source>
</evidence>
<evidence type="ECO:0000259" key="1">
    <source>
        <dbReference type="SMART" id="SM00575"/>
    </source>
</evidence>
<accession>A0AAF0PZN5</accession>
<dbReference type="Proteomes" id="UP001234989">
    <property type="component" value="Chromosome 2"/>
</dbReference>
<dbReference type="EMBL" id="CP133613">
    <property type="protein sequence ID" value="WMV13787.1"/>
    <property type="molecule type" value="Genomic_DNA"/>
</dbReference>
<dbReference type="SMART" id="SM00575">
    <property type="entry name" value="ZnF_PMZ"/>
    <property type="match status" value="1"/>
</dbReference>
<feature type="domain" description="Zinc finger PMZ-type" evidence="1">
    <location>
        <begin position="86"/>
        <end position="113"/>
    </location>
</feature>
<evidence type="ECO:0000313" key="2">
    <source>
        <dbReference type="EMBL" id="WMV13787.1"/>
    </source>
</evidence>
<keyword evidence="3" id="KW-1185">Reference proteome</keyword>
<gene>
    <name evidence="2" type="ORF">MTR67_007172</name>
</gene>
<reference evidence="2" key="1">
    <citation type="submission" date="2023-08" db="EMBL/GenBank/DDBJ databases">
        <title>A de novo genome assembly of Solanum verrucosum Schlechtendal, a Mexican diploid species geographically isolated from the other diploid A-genome species in potato relatives.</title>
        <authorList>
            <person name="Hosaka K."/>
        </authorList>
    </citation>
    <scope>NUCLEOTIDE SEQUENCE</scope>
    <source>
        <tissue evidence="2">Young leaves</tissue>
    </source>
</reference>
<proteinExistence type="predicted"/>
<protein>
    <recommendedName>
        <fullName evidence="1">Zinc finger PMZ-type domain-containing protein</fullName>
    </recommendedName>
</protein>
<dbReference type="AlphaFoldDB" id="A0AAF0PZN5"/>